<protein>
    <submittedName>
        <fullName evidence="1">Ribosomal protein L17a</fullName>
    </submittedName>
</protein>
<dbReference type="GO" id="GO:0005840">
    <property type="term" value="C:ribosome"/>
    <property type="evidence" value="ECO:0007669"/>
    <property type="project" value="UniProtKB-KW"/>
</dbReference>
<dbReference type="AlphaFoldDB" id="A0A1D6FNJ6"/>
<organism evidence="1">
    <name type="scientific">Zea mays</name>
    <name type="common">Maize</name>
    <dbReference type="NCBI Taxonomy" id="4577"/>
    <lineage>
        <taxon>Eukaryota</taxon>
        <taxon>Viridiplantae</taxon>
        <taxon>Streptophyta</taxon>
        <taxon>Embryophyta</taxon>
        <taxon>Tracheophyta</taxon>
        <taxon>Spermatophyta</taxon>
        <taxon>Magnoliopsida</taxon>
        <taxon>Liliopsida</taxon>
        <taxon>Poales</taxon>
        <taxon>Poaceae</taxon>
        <taxon>PACMAD clade</taxon>
        <taxon>Panicoideae</taxon>
        <taxon>Andropogonodae</taxon>
        <taxon>Andropogoneae</taxon>
        <taxon>Tripsacinae</taxon>
        <taxon>Zea</taxon>
    </lineage>
</organism>
<keyword evidence="1" id="KW-0689">Ribosomal protein</keyword>
<proteinExistence type="predicted"/>
<evidence type="ECO:0000313" key="1">
    <source>
        <dbReference type="EMBL" id="AQK93227.1"/>
    </source>
</evidence>
<gene>
    <name evidence="1" type="ORF">ZEAMMB73_Zm00001d010009</name>
</gene>
<keyword evidence="1" id="KW-0687">Ribonucleoprotein</keyword>
<dbReference type="EMBL" id="CM000784">
    <property type="protein sequence ID" value="AQK93227.1"/>
    <property type="molecule type" value="Genomic_DNA"/>
</dbReference>
<reference evidence="1" key="1">
    <citation type="submission" date="2015-12" db="EMBL/GenBank/DDBJ databases">
        <title>Update maize B73 reference genome by single molecule sequencing technologies.</title>
        <authorList>
            <consortium name="Maize Genome Sequencing Project"/>
            <person name="Ware D."/>
        </authorList>
    </citation>
    <scope>NUCLEOTIDE SEQUENCE</scope>
    <source>
        <tissue evidence="1">Seedling</tissue>
    </source>
</reference>
<accession>A0A1D6FNJ6</accession>
<sequence length="68" mass="8004">MICLCPTCFPIEILFKRSYDMSVSFFLLRSVIACFKRSYDMLCHFFAAFGYCLRPYSFPSDCTRNRSS</sequence>
<name>A0A1D6FNJ6_MAIZE</name>